<reference evidence="2 3" key="1">
    <citation type="submission" date="2024-08" db="EMBL/GenBank/DDBJ databases">
        <authorList>
            <person name="Cucini C."/>
            <person name="Frati F."/>
        </authorList>
    </citation>
    <scope>NUCLEOTIDE SEQUENCE [LARGE SCALE GENOMIC DNA]</scope>
</reference>
<evidence type="ECO:0000313" key="3">
    <source>
        <dbReference type="Proteomes" id="UP001642540"/>
    </source>
</evidence>
<accession>A0ABP1S0A0</accession>
<sequence length="204" mass="23266">MVVLNILCILLPSPTSCDLVAGVKTQSESLDIPNYIKSHFSNMETGNQLAANSEEFQDDSLPNNFQIKSPSYQHKFLQLHEEPGTGSVRLRYPNKLVLSHYLLSRPLRHPIAGRPAIVVDRNVFPWVSNDKDNYRQEFHPTKFPTGSPTFVPYAGAHSLTNITKFLHHVHHNLHALHGRNPYGNRENDEKLELLAEYLQLHLNM</sequence>
<comment type="caution">
    <text evidence="2">The sequence shown here is derived from an EMBL/GenBank/DDBJ whole genome shotgun (WGS) entry which is preliminary data.</text>
</comment>
<evidence type="ECO:0000256" key="1">
    <source>
        <dbReference type="SAM" id="SignalP"/>
    </source>
</evidence>
<dbReference type="EMBL" id="CAXLJM020000133">
    <property type="protein sequence ID" value="CAL8140035.1"/>
    <property type="molecule type" value="Genomic_DNA"/>
</dbReference>
<feature type="signal peptide" evidence="1">
    <location>
        <begin position="1"/>
        <end position="17"/>
    </location>
</feature>
<name>A0ABP1S0A0_9HEXA</name>
<keyword evidence="3" id="KW-1185">Reference proteome</keyword>
<organism evidence="2 3">
    <name type="scientific">Orchesella dallaii</name>
    <dbReference type="NCBI Taxonomy" id="48710"/>
    <lineage>
        <taxon>Eukaryota</taxon>
        <taxon>Metazoa</taxon>
        <taxon>Ecdysozoa</taxon>
        <taxon>Arthropoda</taxon>
        <taxon>Hexapoda</taxon>
        <taxon>Collembola</taxon>
        <taxon>Entomobryomorpha</taxon>
        <taxon>Entomobryoidea</taxon>
        <taxon>Orchesellidae</taxon>
        <taxon>Orchesellinae</taxon>
        <taxon>Orchesella</taxon>
    </lineage>
</organism>
<protein>
    <submittedName>
        <fullName evidence="2">Uncharacterized protein</fullName>
    </submittedName>
</protein>
<gene>
    <name evidence="2" type="ORF">ODALV1_LOCUS28110</name>
</gene>
<dbReference type="Proteomes" id="UP001642540">
    <property type="component" value="Unassembled WGS sequence"/>
</dbReference>
<feature type="chain" id="PRO_5047239725" evidence="1">
    <location>
        <begin position="18"/>
        <end position="204"/>
    </location>
</feature>
<evidence type="ECO:0000313" key="2">
    <source>
        <dbReference type="EMBL" id="CAL8140035.1"/>
    </source>
</evidence>
<proteinExistence type="predicted"/>
<keyword evidence="1" id="KW-0732">Signal</keyword>